<reference evidence="1 2" key="1">
    <citation type="submission" date="2020-08" db="EMBL/GenBank/DDBJ databases">
        <title>Genomic Encyclopedia of Type Strains, Phase IV (KMG-IV): sequencing the most valuable type-strain genomes for metagenomic binning, comparative biology and taxonomic classification.</title>
        <authorList>
            <person name="Goeker M."/>
        </authorList>
    </citation>
    <scope>NUCLEOTIDE SEQUENCE [LARGE SCALE GENOMIC DNA]</scope>
    <source>
        <strain evidence="1 2">DSM 22359</strain>
    </source>
</reference>
<evidence type="ECO:0000313" key="2">
    <source>
        <dbReference type="Proteomes" id="UP000591735"/>
    </source>
</evidence>
<dbReference type="AlphaFoldDB" id="A0A840UCQ0"/>
<proteinExistence type="predicted"/>
<evidence type="ECO:0008006" key="3">
    <source>
        <dbReference type="Google" id="ProtNLM"/>
    </source>
</evidence>
<dbReference type="EMBL" id="JACHFE010000003">
    <property type="protein sequence ID" value="MBB5321090.1"/>
    <property type="molecule type" value="Genomic_DNA"/>
</dbReference>
<keyword evidence="2" id="KW-1185">Reference proteome</keyword>
<comment type="caution">
    <text evidence="1">The sequence shown here is derived from an EMBL/GenBank/DDBJ whole genome shotgun (WGS) entry which is preliminary data.</text>
</comment>
<dbReference type="RefSeq" id="WP_183701767.1">
    <property type="nucleotide sequence ID" value="NZ_JACHFE010000003.1"/>
</dbReference>
<protein>
    <recommendedName>
        <fullName evidence="3">SprT-like family protein</fullName>
    </recommendedName>
</protein>
<gene>
    <name evidence="1" type="ORF">HNR38_001576</name>
</gene>
<dbReference type="Proteomes" id="UP000591735">
    <property type="component" value="Unassembled WGS sequence"/>
</dbReference>
<accession>A0A840UCQ0</accession>
<name>A0A840UCQ0_9GAMM</name>
<sequence>MPEPDLNRQLGELMCRATLDALWPTEAGSMGRRPPRLQCRVGSGQATYHRYSPGQRLHVITYGVRMIAAKQNPETAMGWLSTREIRNREYFDGELSTLNLLAHTCCHEFAHLLQQRAGRRTHGSVHNRYFYDLLDQLHADGRAGALRRHLASRSSALGLPALDTPFALPDNAELAGRWQVGDEVTFGEGPRQRQGRILRVNRKSCTVQGTGRSAGSRYRVPLPLLSPAAA</sequence>
<organism evidence="1 2">
    <name type="scientific">Marinobacter oulmenensis</name>
    <dbReference type="NCBI Taxonomy" id="643747"/>
    <lineage>
        <taxon>Bacteria</taxon>
        <taxon>Pseudomonadati</taxon>
        <taxon>Pseudomonadota</taxon>
        <taxon>Gammaproteobacteria</taxon>
        <taxon>Pseudomonadales</taxon>
        <taxon>Marinobacteraceae</taxon>
        <taxon>Marinobacter</taxon>
    </lineage>
</organism>
<evidence type="ECO:0000313" key="1">
    <source>
        <dbReference type="EMBL" id="MBB5321090.1"/>
    </source>
</evidence>